<dbReference type="InParanoid" id="A0A517SLX2"/>
<dbReference type="InterPro" id="IPR027558">
    <property type="entry name" value="Pre_pil_HX9DG_C"/>
</dbReference>
<dbReference type="Gene3D" id="3.30.700.10">
    <property type="entry name" value="Glycoprotein, Type 4 Pilin"/>
    <property type="match status" value="1"/>
</dbReference>
<keyword evidence="1" id="KW-0472">Membrane</keyword>
<evidence type="ECO:0000313" key="3">
    <source>
        <dbReference type="EMBL" id="QDT57113.1"/>
    </source>
</evidence>
<name>A0A517SLX2_9PLAN</name>
<dbReference type="InterPro" id="IPR011453">
    <property type="entry name" value="DUF1559"/>
</dbReference>
<dbReference type="Pfam" id="PF07963">
    <property type="entry name" value="N_methyl"/>
    <property type="match status" value="1"/>
</dbReference>
<evidence type="ECO:0000313" key="4">
    <source>
        <dbReference type="Proteomes" id="UP000315700"/>
    </source>
</evidence>
<dbReference type="SUPFAM" id="SSF54523">
    <property type="entry name" value="Pili subunits"/>
    <property type="match status" value="1"/>
</dbReference>
<accession>A0A517SLX2</accession>
<reference evidence="3 4" key="1">
    <citation type="submission" date="2019-02" db="EMBL/GenBank/DDBJ databases">
        <title>Deep-cultivation of Planctomycetes and their phenomic and genomic characterization uncovers novel biology.</title>
        <authorList>
            <person name="Wiegand S."/>
            <person name="Jogler M."/>
            <person name="Boedeker C."/>
            <person name="Pinto D."/>
            <person name="Vollmers J."/>
            <person name="Rivas-Marin E."/>
            <person name="Kohn T."/>
            <person name="Peeters S.H."/>
            <person name="Heuer A."/>
            <person name="Rast P."/>
            <person name="Oberbeckmann S."/>
            <person name="Bunk B."/>
            <person name="Jeske O."/>
            <person name="Meyerdierks A."/>
            <person name="Storesund J.E."/>
            <person name="Kallscheuer N."/>
            <person name="Luecker S."/>
            <person name="Lage O.M."/>
            <person name="Pohl T."/>
            <person name="Merkel B.J."/>
            <person name="Hornburger P."/>
            <person name="Mueller R.-W."/>
            <person name="Bruemmer F."/>
            <person name="Labrenz M."/>
            <person name="Spormann A.M."/>
            <person name="Op den Camp H."/>
            <person name="Overmann J."/>
            <person name="Amann R."/>
            <person name="Jetten M.S.M."/>
            <person name="Mascher T."/>
            <person name="Medema M.H."/>
            <person name="Devos D.P."/>
            <person name="Kaster A.-K."/>
            <person name="Ovreas L."/>
            <person name="Rohde M."/>
            <person name="Galperin M.Y."/>
            <person name="Jogler C."/>
        </authorList>
    </citation>
    <scope>NUCLEOTIDE SEQUENCE [LARGE SCALE GENOMIC DNA]</scope>
    <source>
        <strain evidence="3 4">Pan44</strain>
    </source>
</reference>
<keyword evidence="4" id="KW-1185">Reference proteome</keyword>
<dbReference type="OrthoDB" id="240776at2"/>
<dbReference type="RefSeq" id="WP_145034497.1">
    <property type="nucleotide sequence ID" value="NZ_CP036271.1"/>
</dbReference>
<evidence type="ECO:0000256" key="1">
    <source>
        <dbReference type="SAM" id="Phobius"/>
    </source>
</evidence>
<dbReference type="NCBIfam" id="TIGR04294">
    <property type="entry name" value="pre_pil_HX9DG"/>
    <property type="match status" value="1"/>
</dbReference>
<dbReference type="EMBL" id="CP036271">
    <property type="protein sequence ID" value="QDT57113.1"/>
    <property type="molecule type" value="Genomic_DNA"/>
</dbReference>
<keyword evidence="1" id="KW-0812">Transmembrane</keyword>
<feature type="domain" description="DUF1559" evidence="2">
    <location>
        <begin position="46"/>
        <end position="335"/>
    </location>
</feature>
<dbReference type="NCBIfam" id="TIGR02532">
    <property type="entry name" value="IV_pilin_GFxxxE"/>
    <property type="match status" value="1"/>
</dbReference>
<proteinExistence type="predicted"/>
<gene>
    <name evidence="3" type="ORF">Pan44_51790</name>
</gene>
<protein>
    <submittedName>
        <fullName evidence="3">Putative major pilin subunit</fullName>
    </submittedName>
</protein>
<dbReference type="PANTHER" id="PTHR30093:SF2">
    <property type="entry name" value="TYPE II SECRETION SYSTEM PROTEIN H"/>
    <property type="match status" value="1"/>
</dbReference>
<dbReference type="KEGG" id="ccos:Pan44_51790"/>
<dbReference type="Proteomes" id="UP000315700">
    <property type="component" value="Chromosome"/>
</dbReference>
<feature type="transmembrane region" description="Helical" evidence="1">
    <location>
        <begin position="20"/>
        <end position="45"/>
    </location>
</feature>
<dbReference type="InterPro" id="IPR012902">
    <property type="entry name" value="N_methyl_site"/>
</dbReference>
<evidence type="ECO:0000259" key="2">
    <source>
        <dbReference type="Pfam" id="PF07596"/>
    </source>
</evidence>
<organism evidence="3 4">
    <name type="scientific">Caulifigura coniformis</name>
    <dbReference type="NCBI Taxonomy" id="2527983"/>
    <lineage>
        <taxon>Bacteria</taxon>
        <taxon>Pseudomonadati</taxon>
        <taxon>Planctomycetota</taxon>
        <taxon>Planctomycetia</taxon>
        <taxon>Planctomycetales</taxon>
        <taxon>Planctomycetaceae</taxon>
        <taxon>Caulifigura</taxon>
    </lineage>
</organism>
<dbReference type="PANTHER" id="PTHR30093">
    <property type="entry name" value="GENERAL SECRETION PATHWAY PROTEIN G"/>
    <property type="match status" value="1"/>
</dbReference>
<keyword evidence="1" id="KW-1133">Transmembrane helix</keyword>
<dbReference type="Pfam" id="PF07596">
    <property type="entry name" value="SBP_bac_10"/>
    <property type="match status" value="1"/>
</dbReference>
<dbReference type="InterPro" id="IPR045584">
    <property type="entry name" value="Pilin-like"/>
</dbReference>
<sequence length="353" mass="38253">MRKDKMASRSTTSMAKLHRIGFTLIELLVVIAIIAILIALLLPAVQQAREAARRTQCKNNLKQMGLAMHNYHDTVLSLPPGYIHIETNSVLTPLWGWNTMILPQLDHAALYNAIDTTRTLSDVVSATPNLAITGLPTARCPTDSGSPLLRWTRISRGSGLPAVLRENLLARSNYNAVAGAGWNATSGWFGIRDKYMLHLLGGAFRENSNTRLRDVTDGTSNVFMIGERYTPAADGPDFGWIPVGHGAWIGSQGPNSQYDVPTVLGDTAAASDVPTSATVSNDPMIYERWYFGVNGNNSGVVRRGQTSGFGSMHSAGAHFLLVDGAVRFLSNSVDKTTYRNLGRIADGNPIGEF</sequence>
<dbReference type="AlphaFoldDB" id="A0A517SLX2"/>